<reference evidence="4" key="1">
    <citation type="journal article" date="2014" name="Genome Announc.">
        <title>Draft genome sequence of Colletotrichum sublineola, a destructive pathogen of cultivated sorghum.</title>
        <authorList>
            <person name="Baroncelli R."/>
            <person name="Sanz-Martin J.M."/>
            <person name="Rech G.E."/>
            <person name="Sukno S.A."/>
            <person name="Thon M.R."/>
        </authorList>
    </citation>
    <scope>NUCLEOTIDE SEQUENCE [LARGE SCALE GENOMIC DNA]</scope>
    <source>
        <strain evidence="4">TX430BB</strain>
    </source>
</reference>
<protein>
    <recommendedName>
        <fullName evidence="2">DUF7580 domain-containing protein</fullName>
    </recommendedName>
</protein>
<name>A0A066XB50_COLSU</name>
<dbReference type="PANTHER" id="PTHR35186:SF4">
    <property type="entry name" value="PRION-INHIBITION AND PROPAGATION HELO DOMAIN-CONTAINING PROTEIN"/>
    <property type="match status" value="1"/>
</dbReference>
<dbReference type="HOGENOM" id="CLU_026305_3_1_1"/>
<proteinExistence type="predicted"/>
<dbReference type="eggNOG" id="ENOG502SK8M">
    <property type="taxonomic scope" value="Eukaryota"/>
</dbReference>
<dbReference type="Pfam" id="PF24476">
    <property type="entry name" value="DUF7580"/>
    <property type="match status" value="1"/>
</dbReference>
<evidence type="ECO:0000259" key="2">
    <source>
        <dbReference type="Pfam" id="PF24476"/>
    </source>
</evidence>
<accession>A0A066XB50</accession>
<dbReference type="EMBL" id="JMSE01001276">
    <property type="protein sequence ID" value="KDN62991.1"/>
    <property type="molecule type" value="Genomic_DNA"/>
</dbReference>
<dbReference type="OMA" id="LCASIQQ"/>
<evidence type="ECO:0000313" key="4">
    <source>
        <dbReference type="Proteomes" id="UP000027238"/>
    </source>
</evidence>
<comment type="caution">
    <text evidence="3">The sequence shown here is derived from an EMBL/GenBank/DDBJ whole genome shotgun (WGS) entry which is preliminary data.</text>
</comment>
<evidence type="ECO:0000313" key="3">
    <source>
        <dbReference type="EMBL" id="KDN62991.1"/>
    </source>
</evidence>
<dbReference type="InterPro" id="IPR056002">
    <property type="entry name" value="DUF7580"/>
</dbReference>
<keyword evidence="4" id="KW-1185">Reference proteome</keyword>
<feature type="domain" description="DUF7580" evidence="2">
    <location>
        <begin position="266"/>
        <end position="392"/>
    </location>
</feature>
<dbReference type="STRING" id="1173701.A0A066XB50"/>
<evidence type="ECO:0000256" key="1">
    <source>
        <dbReference type="SAM" id="Coils"/>
    </source>
</evidence>
<keyword evidence="1" id="KW-0175">Coiled coil</keyword>
<dbReference type="PANTHER" id="PTHR35186">
    <property type="entry name" value="ANK_REP_REGION DOMAIN-CONTAINING PROTEIN"/>
    <property type="match status" value="1"/>
</dbReference>
<dbReference type="AlphaFoldDB" id="A0A066XB50"/>
<organism evidence="3 4">
    <name type="scientific">Colletotrichum sublineola</name>
    <name type="common">Sorghum anthracnose fungus</name>
    <dbReference type="NCBI Taxonomy" id="1173701"/>
    <lineage>
        <taxon>Eukaryota</taxon>
        <taxon>Fungi</taxon>
        <taxon>Dikarya</taxon>
        <taxon>Ascomycota</taxon>
        <taxon>Pezizomycotina</taxon>
        <taxon>Sordariomycetes</taxon>
        <taxon>Hypocreomycetidae</taxon>
        <taxon>Glomerellales</taxon>
        <taxon>Glomerellaceae</taxon>
        <taxon>Colletotrichum</taxon>
        <taxon>Colletotrichum graminicola species complex</taxon>
    </lineage>
</organism>
<feature type="coiled-coil region" evidence="1">
    <location>
        <begin position="121"/>
        <end position="148"/>
    </location>
</feature>
<gene>
    <name evidence="3" type="ORF">CSUB01_10457</name>
</gene>
<dbReference type="OrthoDB" id="3565018at2759"/>
<sequence length="409" mass="45984">MGHTAYEQSVRLLLKQVVSNEDLVSMINDPQSDKWKSDWLVKDLRENLGLAYQPAFSTIQEMADIMVSVAAKLNIEGSDKVTQDGLEAIVFANPPVSETPIFRQKFHFRKRVAFTMSRKAVNEKLEQLDECNNRLDGFLKKAAKLQDNVQNDSSASRTQIRFVAPLQTIQHNASRIHRVLSRSWCQTHSAHQAGLLLEQRLVRRRRQTGRGLSRPAGSMNCFGLCIWRESVLTWLHTEFNLDNNAHSNSNMQPSVPSITISAPNPQVRVVQHPVSVQKINEICSKLQAAAHPFLGFNVDSSDELRGLCKVQSSPCVLAANGISLGDCLPSLKQNLSFLEIYTLAITLACSVLQLSETPWLRQPWSRRDIMFLRLGSADNGSVDIQHPYLTRRYPAADPTTSTWQERLAS</sequence>
<dbReference type="Proteomes" id="UP000027238">
    <property type="component" value="Unassembled WGS sequence"/>
</dbReference>